<keyword evidence="2" id="KW-0808">Transferase</keyword>
<accession>A0A075R6Q3</accession>
<dbReference type="eggNOG" id="COG0456">
    <property type="taxonomic scope" value="Bacteria"/>
</dbReference>
<dbReference type="PROSITE" id="PS51186">
    <property type="entry name" value="GNAT"/>
    <property type="match status" value="1"/>
</dbReference>
<feature type="domain" description="N-acetyltransferase" evidence="1">
    <location>
        <begin position="2"/>
        <end position="155"/>
    </location>
</feature>
<keyword evidence="3" id="KW-1185">Reference proteome</keyword>
<dbReference type="STRING" id="1042163.BRLA_c040050"/>
<reference evidence="2 3" key="1">
    <citation type="journal article" date="2011" name="J. Bacteriol.">
        <title>Genome sequence of Brevibacillus laterosporus LMG 15441, a pathogen of invertebrates.</title>
        <authorList>
            <person name="Djukic M."/>
            <person name="Poehlein A."/>
            <person name="Thurmer A."/>
            <person name="Daniel R."/>
        </authorList>
    </citation>
    <scope>NUCLEOTIDE SEQUENCE [LARGE SCALE GENOMIC DNA]</scope>
    <source>
        <strain evidence="2 3">LMG 15441</strain>
    </source>
</reference>
<dbReference type="InterPro" id="IPR000182">
    <property type="entry name" value="GNAT_dom"/>
</dbReference>
<evidence type="ECO:0000313" key="3">
    <source>
        <dbReference type="Proteomes" id="UP000005850"/>
    </source>
</evidence>
<dbReference type="AlphaFoldDB" id="A0A075R6Q3"/>
<dbReference type="CDD" id="cd04301">
    <property type="entry name" value="NAT_SF"/>
    <property type="match status" value="1"/>
</dbReference>
<dbReference type="InterPro" id="IPR016181">
    <property type="entry name" value="Acyl_CoA_acyltransferase"/>
</dbReference>
<dbReference type="Proteomes" id="UP000005850">
    <property type="component" value="Chromosome"/>
</dbReference>
<dbReference type="PANTHER" id="PTHR43617">
    <property type="entry name" value="L-AMINO ACID N-ACETYLTRANSFERASE"/>
    <property type="match status" value="1"/>
</dbReference>
<organism evidence="2 3">
    <name type="scientific">Brevibacillus laterosporus LMG 15441</name>
    <dbReference type="NCBI Taxonomy" id="1042163"/>
    <lineage>
        <taxon>Bacteria</taxon>
        <taxon>Bacillati</taxon>
        <taxon>Bacillota</taxon>
        <taxon>Bacilli</taxon>
        <taxon>Bacillales</taxon>
        <taxon>Paenibacillaceae</taxon>
        <taxon>Brevibacillus</taxon>
    </lineage>
</organism>
<dbReference type="Pfam" id="PF00583">
    <property type="entry name" value="Acetyltransf_1"/>
    <property type="match status" value="1"/>
</dbReference>
<sequence>MITFKRLTHLTFDEAVRLWNAGFSEYFVDIQVDTDSFLKRLGKDELSPDLSIVACKDEEPIGFILTSWRMIKGKKVAWNGGTAVKPEWRGRGIGKLMMKELLSIYEELNIDIATLEAIAENRSAISLYEKMGYQIAGRIVLMKQRGALQKGIIPDKPSHSYILKHGMAAEALTIPFYQIWSPYQAQAMGIQDGESVIAYNEEGQCVGYALYRRMFNQSGEMEGISLQQCEMNPQLDREERDVITKELLTYVLRPELENIERNTNMVVYEETGLYALLLDLGFTLRIEQVYMINQLKKQ</sequence>
<dbReference type="InterPro" id="IPR050276">
    <property type="entry name" value="MshD_Acetyltransferase"/>
</dbReference>
<dbReference type="PANTHER" id="PTHR43617:SF22">
    <property type="entry name" value="L-AMINO ACID N-ACETYLTRANSFERASE AAAT"/>
    <property type="match status" value="1"/>
</dbReference>
<name>A0A075R6Q3_BRELA</name>
<proteinExistence type="predicted"/>
<dbReference type="KEGG" id="blr:BRLA_c040050"/>
<protein>
    <submittedName>
        <fullName evidence="2">Putative acetyltransferase YhhY</fullName>
    </submittedName>
</protein>
<dbReference type="EMBL" id="CP007806">
    <property type="protein sequence ID" value="AIG28282.1"/>
    <property type="molecule type" value="Genomic_DNA"/>
</dbReference>
<dbReference type="Gene3D" id="3.40.630.30">
    <property type="match status" value="1"/>
</dbReference>
<dbReference type="RefSeq" id="WP_003334730.1">
    <property type="nucleotide sequence ID" value="NZ_CP007806.1"/>
</dbReference>
<dbReference type="SUPFAM" id="SSF55729">
    <property type="entry name" value="Acyl-CoA N-acyltransferases (Nat)"/>
    <property type="match status" value="1"/>
</dbReference>
<evidence type="ECO:0000259" key="1">
    <source>
        <dbReference type="PROSITE" id="PS51186"/>
    </source>
</evidence>
<evidence type="ECO:0000313" key="2">
    <source>
        <dbReference type="EMBL" id="AIG28282.1"/>
    </source>
</evidence>
<dbReference type="GO" id="GO:0016747">
    <property type="term" value="F:acyltransferase activity, transferring groups other than amino-acyl groups"/>
    <property type="evidence" value="ECO:0007669"/>
    <property type="project" value="InterPro"/>
</dbReference>
<gene>
    <name evidence="2" type="primary">yhhY_3</name>
    <name evidence="2" type="ORF">BRLA_c040050</name>
</gene>
<dbReference type="HOGENOM" id="CLU_062214_1_0_9"/>